<dbReference type="EMBL" id="PQFF01000206">
    <property type="protein sequence ID" value="RHZ74534.1"/>
    <property type="molecule type" value="Genomic_DNA"/>
</dbReference>
<organism evidence="1 2">
    <name type="scientific">Diversispora epigaea</name>
    <dbReference type="NCBI Taxonomy" id="1348612"/>
    <lineage>
        <taxon>Eukaryota</taxon>
        <taxon>Fungi</taxon>
        <taxon>Fungi incertae sedis</taxon>
        <taxon>Mucoromycota</taxon>
        <taxon>Glomeromycotina</taxon>
        <taxon>Glomeromycetes</taxon>
        <taxon>Diversisporales</taxon>
        <taxon>Diversisporaceae</taxon>
        <taxon>Diversispora</taxon>
    </lineage>
</organism>
<name>A0A397IN01_9GLOM</name>
<dbReference type="AlphaFoldDB" id="A0A397IN01"/>
<reference evidence="1 2" key="1">
    <citation type="submission" date="2018-08" db="EMBL/GenBank/DDBJ databases">
        <title>Genome and evolution of the arbuscular mycorrhizal fungus Diversispora epigaea (formerly Glomus versiforme) and its bacterial endosymbionts.</title>
        <authorList>
            <person name="Sun X."/>
            <person name="Fei Z."/>
            <person name="Harrison M."/>
        </authorList>
    </citation>
    <scope>NUCLEOTIDE SEQUENCE [LARGE SCALE GENOMIC DNA]</scope>
    <source>
        <strain evidence="1 2">IT104</strain>
    </source>
</reference>
<comment type="caution">
    <text evidence="1">The sequence shown here is derived from an EMBL/GenBank/DDBJ whole genome shotgun (WGS) entry which is preliminary data.</text>
</comment>
<accession>A0A397IN01</accession>
<proteinExistence type="predicted"/>
<gene>
    <name evidence="1" type="ORF">Glove_221g43</name>
</gene>
<protein>
    <submittedName>
        <fullName evidence="1">Uncharacterized protein</fullName>
    </submittedName>
</protein>
<dbReference type="Proteomes" id="UP000266861">
    <property type="component" value="Unassembled WGS sequence"/>
</dbReference>
<keyword evidence="2" id="KW-1185">Reference proteome</keyword>
<evidence type="ECO:0000313" key="2">
    <source>
        <dbReference type="Proteomes" id="UP000266861"/>
    </source>
</evidence>
<evidence type="ECO:0000313" key="1">
    <source>
        <dbReference type="EMBL" id="RHZ74534.1"/>
    </source>
</evidence>
<sequence length="110" mass="12660">MVTFFNDDTHSSQPLLISCIKELEKNKESIKQKKGIDLNKKVEERNSKKITRCEKHFVNPIKSESLRKPKCLGEWALCTKNGTEVADMPKKYVLVQQEEGSPISYFGIEE</sequence>